<evidence type="ECO:0000313" key="2">
    <source>
        <dbReference type="EMBL" id="KPA36215.1"/>
    </source>
</evidence>
<dbReference type="AlphaFoldDB" id="A0A0N0DB35"/>
<dbReference type="Proteomes" id="UP000037904">
    <property type="component" value="Unassembled WGS sequence"/>
</dbReference>
<organism evidence="2 3">
    <name type="scientific">Fusarium langsethiae</name>
    <dbReference type="NCBI Taxonomy" id="179993"/>
    <lineage>
        <taxon>Eukaryota</taxon>
        <taxon>Fungi</taxon>
        <taxon>Dikarya</taxon>
        <taxon>Ascomycota</taxon>
        <taxon>Pezizomycotina</taxon>
        <taxon>Sordariomycetes</taxon>
        <taxon>Hypocreomycetidae</taxon>
        <taxon>Hypocreales</taxon>
        <taxon>Nectriaceae</taxon>
        <taxon>Fusarium</taxon>
    </lineage>
</organism>
<dbReference type="EMBL" id="JXCE01000716">
    <property type="protein sequence ID" value="KPA36215.1"/>
    <property type="molecule type" value="Genomic_DNA"/>
</dbReference>
<feature type="region of interest" description="Disordered" evidence="1">
    <location>
        <begin position="1"/>
        <end position="26"/>
    </location>
</feature>
<gene>
    <name evidence="2" type="ORF">FLAG1_11037</name>
</gene>
<comment type="caution">
    <text evidence="2">The sequence shown here is derived from an EMBL/GenBank/DDBJ whole genome shotgun (WGS) entry which is preliminary data.</text>
</comment>
<reference evidence="2 3" key="1">
    <citation type="submission" date="2015-04" db="EMBL/GenBank/DDBJ databases">
        <title>The draft genome sequence of Fusarium langsethiae, a T-2/HT-2 mycotoxin producer.</title>
        <authorList>
            <person name="Lysoe E."/>
            <person name="Divon H.H."/>
            <person name="Terzi V."/>
            <person name="Orru L."/>
            <person name="Lamontanara A."/>
            <person name="Kolseth A.-K."/>
            <person name="Frandsen R.J."/>
            <person name="Nielsen K."/>
            <person name="Thrane U."/>
        </authorList>
    </citation>
    <scope>NUCLEOTIDE SEQUENCE [LARGE SCALE GENOMIC DNA]</scope>
    <source>
        <strain evidence="2 3">Fl201059</strain>
    </source>
</reference>
<protein>
    <submittedName>
        <fullName evidence="2">Uncharacterized protein</fullName>
    </submittedName>
</protein>
<proteinExistence type="predicted"/>
<name>A0A0N0DB35_FUSLA</name>
<evidence type="ECO:0000256" key="1">
    <source>
        <dbReference type="SAM" id="MobiDB-lite"/>
    </source>
</evidence>
<keyword evidence="3" id="KW-1185">Reference proteome</keyword>
<accession>A0A0N0DB35</accession>
<sequence length="189" mass="21515">MTSNSTPHKMASPEQSDPRHDENTKSSVKRFEEVGYFFKPIAKIGNEVSKLYEQGRASDVHLWSFENVLLSDESIKDLLYLYPKVTKFKHLWGTVPQFYCWDHPSTTKPGMVIYLLEANSRFECLEGSHSRKDDIGEKGDDYTIHLPGAYADSCTKRIFNEVNGGVLFTHPVLGHRIESGRSIIFGTIK</sequence>
<evidence type="ECO:0000313" key="3">
    <source>
        <dbReference type="Proteomes" id="UP000037904"/>
    </source>
</evidence>
<feature type="compositionally biased region" description="Basic and acidic residues" evidence="1">
    <location>
        <begin position="16"/>
        <end position="26"/>
    </location>
</feature>